<feature type="domain" description="TonB-dependent receptor-like beta-barrel" evidence="15">
    <location>
        <begin position="256"/>
        <end position="709"/>
    </location>
</feature>
<dbReference type="AlphaFoldDB" id="A0A6N2W3Y2"/>
<keyword evidence="4 11" id="KW-1134">Transmembrane beta strand</keyword>
<evidence type="ECO:0000313" key="17">
    <source>
        <dbReference type="EMBL" id="VYT36743.1"/>
    </source>
</evidence>
<evidence type="ECO:0000256" key="12">
    <source>
        <dbReference type="PROSITE-ProRule" id="PRU10143"/>
    </source>
</evidence>
<evidence type="ECO:0000256" key="2">
    <source>
        <dbReference type="ARBA" id="ARBA00009810"/>
    </source>
</evidence>
<reference evidence="17" key="1">
    <citation type="submission" date="2019-11" db="EMBL/GenBank/DDBJ databases">
        <authorList>
            <person name="Feng L."/>
        </authorList>
    </citation>
    <scope>NUCLEOTIDE SEQUENCE</scope>
    <source>
        <strain evidence="17">CAmalonaticusLFYP1</strain>
    </source>
</reference>
<dbReference type="InterPro" id="IPR010916">
    <property type="entry name" value="TonB_box_CS"/>
</dbReference>
<dbReference type="GO" id="GO:0038023">
    <property type="term" value="F:signaling receptor activity"/>
    <property type="evidence" value="ECO:0007669"/>
    <property type="project" value="InterPro"/>
</dbReference>
<evidence type="ECO:0000256" key="9">
    <source>
        <dbReference type="ARBA" id="ARBA00023170"/>
    </source>
</evidence>
<dbReference type="InterPro" id="IPR000531">
    <property type="entry name" value="Beta-barrel_TonB"/>
</dbReference>
<dbReference type="GO" id="GO:0009279">
    <property type="term" value="C:cell outer membrane"/>
    <property type="evidence" value="ECO:0007669"/>
    <property type="project" value="UniProtKB-SubCell"/>
</dbReference>
<dbReference type="SUPFAM" id="SSF56935">
    <property type="entry name" value="Porins"/>
    <property type="match status" value="1"/>
</dbReference>
<dbReference type="InterPro" id="IPR010105">
    <property type="entry name" value="TonB_sidphr_rcpt"/>
</dbReference>
<dbReference type="InterPro" id="IPR037066">
    <property type="entry name" value="Plug_dom_sf"/>
</dbReference>
<feature type="region of interest" description="Disordered" evidence="14">
    <location>
        <begin position="423"/>
        <end position="445"/>
    </location>
</feature>
<evidence type="ECO:0000256" key="8">
    <source>
        <dbReference type="ARBA" id="ARBA00023136"/>
    </source>
</evidence>
<dbReference type="Gene3D" id="2.170.130.10">
    <property type="entry name" value="TonB-dependent receptor, plug domain"/>
    <property type="match status" value="1"/>
</dbReference>
<gene>
    <name evidence="17" type="primary">fcuA</name>
    <name evidence="17" type="ORF">CALFYP1_04229</name>
</gene>
<name>A0A6N2W3Y2_CITAM</name>
<dbReference type="PANTHER" id="PTHR32552">
    <property type="entry name" value="FERRICHROME IRON RECEPTOR-RELATED"/>
    <property type="match status" value="1"/>
</dbReference>
<evidence type="ECO:0000256" key="14">
    <source>
        <dbReference type="SAM" id="MobiDB-lite"/>
    </source>
</evidence>
<feature type="domain" description="TonB-dependent receptor plug" evidence="16">
    <location>
        <begin position="86"/>
        <end position="182"/>
    </location>
</feature>
<feature type="short sequence motif" description="TonB box" evidence="12">
    <location>
        <begin position="45"/>
        <end position="51"/>
    </location>
</feature>
<evidence type="ECO:0000256" key="1">
    <source>
        <dbReference type="ARBA" id="ARBA00004571"/>
    </source>
</evidence>
<keyword evidence="10 11" id="KW-0998">Cell outer membrane</keyword>
<evidence type="ECO:0000256" key="6">
    <source>
        <dbReference type="ARBA" id="ARBA00022729"/>
    </source>
</evidence>
<sequence>MLSSATLTLFDGIHMNNTKTILALTMGAISGSAWAADTAKKAEDTIVVQATTQNDFKPGGDTPLPAFLDGQVANGGRLGMLGQQSAMDVPFNVISYTSKLVEDQQAKTIADVVANDAGVQYVQGYGNSAESFRIRGLKFDGDDMTFGGLSGVLPRQVVDAQMVDRIEIFKGANALMNGAASSAVGGMINLEPKHAGDIPQAKVGVDYTSDSQIGTTLDAGRRFGDNDQFGARVNLVHREGETRIQDDRRRTTLLSTGLDYRGDNFRTSLDVGYQKKTFHGSPTSVNISLVDFVPAPPKNDRNFSQKWAYSDIENEFGMWRSEYDITDNWTAYTALGAQHAHEKGLYSAPKLLDKSGTATASRLDTNRISDTVSGMAGIRGNFATGFVSHKVNVGYSAQSKNEKIAWKMSKAADNPYTNIYHNRGVDAPASTNSNGKGGNYSDPLTSGRTRTQGWLLSDTLGVLDDKLLFTVGARHQKVVIRGYDKITGAENAADGFDGSRWMPTYGVVYKPWEEISFYANHTEALQPGKAAPNTATNYGQSTGIVHSKQNEVGVKADFGRVGGSLALFEIKMPSAILDSETKHYGLDAEQRNRGVELNIFGEPMLGMRLNASATWLQAEMTKTNNGLNQGNDAIGVPNFYAVLGAEYDIKQIEGLTATARVNHSGSQYADLANSKKLDSYTTLDLGMRYRFALNQNQNQMTVRAGIDNITNENYWASVDDSGTYVTQGEARTFKVSVGYEF</sequence>
<dbReference type="InterPro" id="IPR036942">
    <property type="entry name" value="Beta-barrel_TonB_sf"/>
</dbReference>
<dbReference type="Pfam" id="PF07715">
    <property type="entry name" value="Plug"/>
    <property type="match status" value="1"/>
</dbReference>
<proteinExistence type="inferred from homology"/>
<dbReference type="InterPro" id="IPR012910">
    <property type="entry name" value="Plug_dom"/>
</dbReference>
<evidence type="ECO:0000259" key="15">
    <source>
        <dbReference type="Pfam" id="PF00593"/>
    </source>
</evidence>
<keyword evidence="5 11" id="KW-0812">Transmembrane</keyword>
<protein>
    <submittedName>
        <fullName evidence="17">Ferrichrome receptor FcuA</fullName>
    </submittedName>
</protein>
<organism evidence="17">
    <name type="scientific">Citrobacter amalonaticus</name>
    <dbReference type="NCBI Taxonomy" id="35703"/>
    <lineage>
        <taxon>Bacteria</taxon>
        <taxon>Pseudomonadati</taxon>
        <taxon>Pseudomonadota</taxon>
        <taxon>Gammaproteobacteria</taxon>
        <taxon>Enterobacterales</taxon>
        <taxon>Enterobacteriaceae</taxon>
        <taxon>Citrobacter</taxon>
    </lineage>
</organism>
<dbReference type="PROSITE" id="PS52016">
    <property type="entry name" value="TONB_DEPENDENT_REC_3"/>
    <property type="match status" value="1"/>
</dbReference>
<evidence type="ECO:0000256" key="7">
    <source>
        <dbReference type="ARBA" id="ARBA00023077"/>
    </source>
</evidence>
<dbReference type="GO" id="GO:0015344">
    <property type="term" value="F:siderophore uptake transmembrane transporter activity"/>
    <property type="evidence" value="ECO:0007669"/>
    <property type="project" value="TreeGrafter"/>
</dbReference>
<keyword evidence="7 12" id="KW-0798">TonB box</keyword>
<keyword evidence="6" id="KW-0732">Signal</keyword>
<dbReference type="PROSITE" id="PS00430">
    <property type="entry name" value="TONB_DEPENDENT_REC_1"/>
    <property type="match status" value="1"/>
</dbReference>
<evidence type="ECO:0000256" key="4">
    <source>
        <dbReference type="ARBA" id="ARBA00022452"/>
    </source>
</evidence>
<dbReference type="EMBL" id="CACRTI010000004">
    <property type="protein sequence ID" value="VYT36743.1"/>
    <property type="molecule type" value="Genomic_DNA"/>
</dbReference>
<dbReference type="PANTHER" id="PTHR32552:SF82">
    <property type="entry name" value="FCUA PROTEIN"/>
    <property type="match status" value="1"/>
</dbReference>
<evidence type="ECO:0000256" key="13">
    <source>
        <dbReference type="RuleBase" id="RU003357"/>
    </source>
</evidence>
<keyword evidence="9 17" id="KW-0675">Receptor</keyword>
<evidence type="ECO:0000259" key="16">
    <source>
        <dbReference type="Pfam" id="PF07715"/>
    </source>
</evidence>
<dbReference type="GO" id="GO:0015891">
    <property type="term" value="P:siderophore transport"/>
    <property type="evidence" value="ECO:0007669"/>
    <property type="project" value="InterPro"/>
</dbReference>
<dbReference type="Pfam" id="PF00593">
    <property type="entry name" value="TonB_dep_Rec_b-barrel"/>
    <property type="match status" value="1"/>
</dbReference>
<dbReference type="CDD" id="cd01347">
    <property type="entry name" value="ligand_gated_channel"/>
    <property type="match status" value="1"/>
</dbReference>
<dbReference type="NCBIfam" id="TIGR01783">
    <property type="entry name" value="TonB-siderophor"/>
    <property type="match status" value="1"/>
</dbReference>
<evidence type="ECO:0000256" key="5">
    <source>
        <dbReference type="ARBA" id="ARBA00022692"/>
    </source>
</evidence>
<keyword evidence="3 11" id="KW-0813">Transport</keyword>
<comment type="similarity">
    <text evidence="2 11 13">Belongs to the TonB-dependent receptor family.</text>
</comment>
<evidence type="ECO:0000256" key="3">
    <source>
        <dbReference type="ARBA" id="ARBA00022448"/>
    </source>
</evidence>
<keyword evidence="8 11" id="KW-0472">Membrane</keyword>
<comment type="subcellular location">
    <subcellularLocation>
        <location evidence="1 11">Cell outer membrane</location>
        <topology evidence="1 11">Multi-pass membrane protein</topology>
    </subcellularLocation>
</comment>
<dbReference type="Gene3D" id="2.40.170.20">
    <property type="entry name" value="TonB-dependent receptor, beta-barrel domain"/>
    <property type="match status" value="1"/>
</dbReference>
<accession>A0A6N2W3Y2</accession>
<evidence type="ECO:0000256" key="10">
    <source>
        <dbReference type="ARBA" id="ARBA00023237"/>
    </source>
</evidence>
<dbReference type="InterPro" id="IPR039426">
    <property type="entry name" value="TonB-dep_rcpt-like"/>
</dbReference>
<evidence type="ECO:0000256" key="11">
    <source>
        <dbReference type="PROSITE-ProRule" id="PRU01360"/>
    </source>
</evidence>